<name>A0A256EXW2_9HYPH</name>
<gene>
    <name evidence="2" type="ORF">CEV31_4156</name>
</gene>
<sequence length="54" mass="5952">MDGAIFSHALSGGFEPRSIWQGRDDRGNLSSDTTEPKLPEGFGDAVRYQPKNSR</sequence>
<keyword evidence="3" id="KW-1185">Reference proteome</keyword>
<comment type="caution">
    <text evidence="2">The sequence shown here is derived from an EMBL/GenBank/DDBJ whole genome shotgun (WGS) entry which is preliminary data.</text>
</comment>
<accession>A0A256EXW2</accession>
<evidence type="ECO:0000313" key="2">
    <source>
        <dbReference type="EMBL" id="OYR07442.1"/>
    </source>
</evidence>
<feature type="region of interest" description="Disordered" evidence="1">
    <location>
        <begin position="14"/>
        <end position="54"/>
    </location>
</feature>
<protein>
    <submittedName>
        <fullName evidence="2">Uncharacterized protein</fullName>
    </submittedName>
</protein>
<proteinExistence type="predicted"/>
<evidence type="ECO:0000256" key="1">
    <source>
        <dbReference type="SAM" id="MobiDB-lite"/>
    </source>
</evidence>
<organism evidence="2 3">
    <name type="scientific">Brucella thiophenivorans</name>
    <dbReference type="NCBI Taxonomy" id="571255"/>
    <lineage>
        <taxon>Bacteria</taxon>
        <taxon>Pseudomonadati</taxon>
        <taxon>Pseudomonadota</taxon>
        <taxon>Alphaproteobacteria</taxon>
        <taxon>Hyphomicrobiales</taxon>
        <taxon>Brucellaceae</taxon>
        <taxon>Brucella/Ochrobactrum group</taxon>
        <taxon>Brucella</taxon>
    </lineage>
</organism>
<evidence type="ECO:0000313" key="3">
    <source>
        <dbReference type="Proteomes" id="UP000215590"/>
    </source>
</evidence>
<dbReference type="Proteomes" id="UP000215590">
    <property type="component" value="Unassembled WGS sequence"/>
</dbReference>
<dbReference type="EMBL" id="NNRJ01000076">
    <property type="protein sequence ID" value="OYR07442.1"/>
    <property type="molecule type" value="Genomic_DNA"/>
</dbReference>
<reference evidence="2 3" key="1">
    <citation type="submission" date="2017-07" db="EMBL/GenBank/DDBJ databases">
        <title>Phylogenetic study on the rhizospheric bacterium Ochrobactrum sp. A44.</title>
        <authorList>
            <person name="Krzyzanowska D.M."/>
            <person name="Ossowicki A."/>
            <person name="Rajewska M."/>
            <person name="Maciag T."/>
            <person name="Kaczynski Z."/>
            <person name="Czerwicka M."/>
            <person name="Jafra S."/>
        </authorList>
    </citation>
    <scope>NUCLEOTIDE SEQUENCE [LARGE SCALE GENOMIC DNA]</scope>
    <source>
        <strain evidence="2 3">DSM 7216</strain>
    </source>
</reference>
<dbReference type="AlphaFoldDB" id="A0A256EXW2"/>